<feature type="domain" description="HTH tetR-type" evidence="2">
    <location>
        <begin position="44"/>
        <end position="91"/>
    </location>
</feature>
<dbReference type="Gene3D" id="1.10.357.10">
    <property type="entry name" value="Tetracycline Repressor, domain 2"/>
    <property type="match status" value="1"/>
</dbReference>
<dbReference type="GO" id="GO:0003677">
    <property type="term" value="F:DNA binding"/>
    <property type="evidence" value="ECO:0007669"/>
    <property type="project" value="UniProtKB-KW"/>
</dbReference>
<evidence type="ECO:0000313" key="4">
    <source>
        <dbReference type="Proteomes" id="UP000295117"/>
    </source>
</evidence>
<accession>A0A4R8RXK2</accession>
<evidence type="ECO:0000259" key="2">
    <source>
        <dbReference type="Pfam" id="PF00440"/>
    </source>
</evidence>
<dbReference type="Proteomes" id="UP000295117">
    <property type="component" value="Unassembled WGS sequence"/>
</dbReference>
<evidence type="ECO:0000256" key="1">
    <source>
        <dbReference type="ARBA" id="ARBA00023125"/>
    </source>
</evidence>
<dbReference type="SUPFAM" id="SSF46689">
    <property type="entry name" value="Homeodomain-like"/>
    <property type="match status" value="1"/>
</dbReference>
<dbReference type="Pfam" id="PF00440">
    <property type="entry name" value="TetR_N"/>
    <property type="match status" value="1"/>
</dbReference>
<proteinExistence type="predicted"/>
<dbReference type="InterPro" id="IPR009057">
    <property type="entry name" value="Homeodomain-like_sf"/>
</dbReference>
<evidence type="ECO:0000313" key="3">
    <source>
        <dbReference type="EMBL" id="TDZ77521.1"/>
    </source>
</evidence>
<reference evidence="3 4" key="1">
    <citation type="journal article" date="2019" name="Sci. Rep.">
        <title>Extended insight into the Mycobacterium chelonae-abscessus complex through whole genome sequencing of Mycobacterium salmoniphilum outbreak and Mycobacterium salmoniphilum-like strains.</title>
        <authorList>
            <person name="Behra P.R.K."/>
            <person name="Das S."/>
            <person name="Pettersson B.M.F."/>
            <person name="Shirreff L."/>
            <person name="DuCote T."/>
            <person name="Jacobsson K.G."/>
            <person name="Ennis D.G."/>
            <person name="Kirsebom L.A."/>
        </authorList>
    </citation>
    <scope>NUCLEOTIDE SEQUENCE [LARGE SCALE GENOMIC DNA]</scope>
    <source>
        <strain evidence="3 4">DE 4585</strain>
    </source>
</reference>
<sequence length="236" mass="25512">MKPTNRVCWSRPLFRTSYLPLPGLLPSAREYCVPMPWGAVQLAIVDAAEAIVAENGLAALSLRKAGARAGQLNNSAVQYHFGSREGLILAIAQVRVEPINEERWQMLAELDPVEDASTTALVRAWVLPLAHAVLGNSASCYARFLIQSIFDPQLSAITRREFDSGSGRGVLQMLRERTGLPLALARARVRSAAAMVVATLAAWEASPHLFPDTAELTVDLVNTATAVISAPSIYHS</sequence>
<dbReference type="InterPro" id="IPR001647">
    <property type="entry name" value="HTH_TetR"/>
</dbReference>
<keyword evidence="1 3" id="KW-0238">DNA-binding</keyword>
<protein>
    <submittedName>
        <fullName evidence="3">Putative DNA-binding transcriptional regulator</fullName>
    </submittedName>
</protein>
<name>A0A4R8RXK2_9MYCO</name>
<dbReference type="AlphaFoldDB" id="A0A4R8RXK2"/>
<dbReference type="EMBL" id="PECH01000010">
    <property type="protein sequence ID" value="TDZ77521.1"/>
    <property type="molecule type" value="Genomic_DNA"/>
</dbReference>
<organism evidence="3 4">
    <name type="scientific">Mycobacteroides salmoniphilum</name>
    <dbReference type="NCBI Taxonomy" id="404941"/>
    <lineage>
        <taxon>Bacteria</taxon>
        <taxon>Bacillati</taxon>
        <taxon>Actinomycetota</taxon>
        <taxon>Actinomycetes</taxon>
        <taxon>Mycobacteriales</taxon>
        <taxon>Mycobacteriaceae</taxon>
        <taxon>Mycobacteroides</taxon>
    </lineage>
</organism>
<gene>
    <name evidence="3" type="ORF">DE4585_04916</name>
</gene>
<comment type="caution">
    <text evidence="3">The sequence shown here is derived from an EMBL/GenBank/DDBJ whole genome shotgun (WGS) entry which is preliminary data.</text>
</comment>